<dbReference type="Proteomes" id="UP001190700">
    <property type="component" value="Unassembled WGS sequence"/>
</dbReference>
<organism evidence="1 2">
    <name type="scientific">Cymbomonas tetramitiformis</name>
    <dbReference type="NCBI Taxonomy" id="36881"/>
    <lineage>
        <taxon>Eukaryota</taxon>
        <taxon>Viridiplantae</taxon>
        <taxon>Chlorophyta</taxon>
        <taxon>Pyramimonadophyceae</taxon>
        <taxon>Pyramimonadales</taxon>
        <taxon>Pyramimonadaceae</taxon>
        <taxon>Cymbomonas</taxon>
    </lineage>
</organism>
<reference evidence="1 2" key="1">
    <citation type="journal article" date="2015" name="Genome Biol. Evol.">
        <title>Comparative Genomics of a Bacterivorous Green Alga Reveals Evolutionary Causalities and Consequences of Phago-Mixotrophic Mode of Nutrition.</title>
        <authorList>
            <person name="Burns J.A."/>
            <person name="Paasch A."/>
            <person name="Narechania A."/>
            <person name="Kim E."/>
        </authorList>
    </citation>
    <scope>NUCLEOTIDE SEQUENCE [LARGE SCALE GENOMIC DNA]</scope>
    <source>
        <strain evidence="1 2">PLY_AMNH</strain>
    </source>
</reference>
<protein>
    <submittedName>
        <fullName evidence="1">Uncharacterized protein</fullName>
    </submittedName>
</protein>
<dbReference type="AlphaFoldDB" id="A0AAE0FBY1"/>
<dbReference type="EMBL" id="LGRX02021227">
    <property type="protein sequence ID" value="KAK3256912.1"/>
    <property type="molecule type" value="Genomic_DNA"/>
</dbReference>
<name>A0AAE0FBY1_9CHLO</name>
<keyword evidence="2" id="KW-1185">Reference proteome</keyword>
<evidence type="ECO:0000313" key="2">
    <source>
        <dbReference type="Proteomes" id="UP001190700"/>
    </source>
</evidence>
<evidence type="ECO:0000313" key="1">
    <source>
        <dbReference type="EMBL" id="KAK3256912.1"/>
    </source>
</evidence>
<comment type="caution">
    <text evidence="1">The sequence shown here is derived from an EMBL/GenBank/DDBJ whole genome shotgun (WGS) entry which is preliminary data.</text>
</comment>
<accession>A0AAE0FBY1</accession>
<gene>
    <name evidence="1" type="ORF">CYMTET_33978</name>
</gene>
<sequence length="310" mass="35215">MWKLRRNHGWSDLINPQQVVIAYRLQLAVDNDNITEDDMAQEFAQAAYDAKRLSLRDGGIDFNRFTYVPQVDVEGQWYCTLEDEPHKLKCLGCSIRAQYAPPELLINESGENMIEAAMKSDDPSQWPAIEPEPVEPEPVEPHIAALVPTRAIAARKPGKEEEQPLISKIHISEAVRANPLQLWQIAHPLSTAADSQNVVTCEDLFYNETLREELRKLGYHQDALALEIFGKAHMAWDAPGFSQEERAAMLMDPKELLKVLLAHRMHSIKVLTSGDRVGGFPRDLLLVMHGNIDARTHLIHRYPYLKMTLN</sequence>
<proteinExistence type="predicted"/>